<evidence type="ECO:0000313" key="1">
    <source>
        <dbReference type="EMBL" id="GAA6197566.1"/>
    </source>
</evidence>
<comment type="caution">
    <text evidence="1">The sequence shown here is derived from an EMBL/GenBank/DDBJ whole genome shotgun (WGS) entry which is preliminary data.</text>
</comment>
<name>A0ABQ0ANU8_9RHOB</name>
<keyword evidence="2" id="KW-1185">Reference proteome</keyword>
<dbReference type="EMBL" id="BAABWU010000013">
    <property type="protein sequence ID" value="GAA6197566.1"/>
    <property type="molecule type" value="Genomic_DNA"/>
</dbReference>
<proteinExistence type="predicted"/>
<gene>
    <name evidence="1" type="ORF">NBRC116598_30100</name>
</gene>
<dbReference type="Proteomes" id="UP001441944">
    <property type="component" value="Unassembled WGS sequence"/>
</dbReference>
<reference evidence="1 2" key="1">
    <citation type="submission" date="2024-04" db="EMBL/GenBank/DDBJ databases">
        <title>Draft genome sequence of Pseudophaeobacter arcticus NBRC 116598.</title>
        <authorList>
            <person name="Miyakawa T."/>
            <person name="Kusuya Y."/>
            <person name="Miura T."/>
        </authorList>
    </citation>
    <scope>NUCLEOTIDE SEQUENCE [LARGE SCALE GENOMIC DNA]</scope>
    <source>
        <strain evidence="1 2">SU-CL00105</strain>
    </source>
</reference>
<protein>
    <submittedName>
        <fullName evidence="1">Uncharacterized protein</fullName>
    </submittedName>
</protein>
<accession>A0ABQ0ANU8</accession>
<dbReference type="RefSeq" id="WP_295455413.1">
    <property type="nucleotide sequence ID" value="NZ_BAABWU010000013.1"/>
</dbReference>
<evidence type="ECO:0000313" key="2">
    <source>
        <dbReference type="Proteomes" id="UP001441944"/>
    </source>
</evidence>
<organism evidence="1 2">
    <name type="scientific">Pseudophaeobacter arcticus</name>
    <dbReference type="NCBI Taxonomy" id="385492"/>
    <lineage>
        <taxon>Bacteria</taxon>
        <taxon>Pseudomonadati</taxon>
        <taxon>Pseudomonadota</taxon>
        <taxon>Alphaproteobacteria</taxon>
        <taxon>Rhodobacterales</taxon>
        <taxon>Paracoccaceae</taxon>
        <taxon>Pseudophaeobacter</taxon>
    </lineage>
</organism>
<sequence>MFAQMGHGQALADIILHSCFSDHSAVMDAQSVNLLQIFSWLETVHLSRFASGLRGPVALTYAKNEKCKI</sequence>